<dbReference type="GO" id="GO:0032259">
    <property type="term" value="P:methylation"/>
    <property type="evidence" value="ECO:0007669"/>
    <property type="project" value="UniProtKB-KW"/>
</dbReference>
<dbReference type="PANTHER" id="PTHR43182">
    <property type="entry name" value="COBALT-PRECORRIN-6B C(15)-METHYLTRANSFERASE (DECARBOXYLATING)"/>
    <property type="match status" value="1"/>
</dbReference>
<keyword evidence="9" id="KW-1185">Reference proteome</keyword>
<dbReference type="InterPro" id="IPR014008">
    <property type="entry name" value="Cbl_synth_MTase_CbiT"/>
</dbReference>
<evidence type="ECO:0000256" key="4">
    <source>
        <dbReference type="ARBA" id="ARBA00022679"/>
    </source>
</evidence>
<evidence type="ECO:0000256" key="2">
    <source>
        <dbReference type="ARBA" id="ARBA00022573"/>
    </source>
</evidence>
<name>A0A6B8KFK1_9HYPH</name>
<dbReference type="InterPro" id="IPR029063">
    <property type="entry name" value="SAM-dependent_MTases_sf"/>
</dbReference>
<dbReference type="Pfam" id="PF01135">
    <property type="entry name" value="PCMT"/>
    <property type="match status" value="1"/>
</dbReference>
<dbReference type="Pfam" id="PF00590">
    <property type="entry name" value="TP_methylase"/>
    <property type="match status" value="1"/>
</dbReference>
<dbReference type="InterPro" id="IPR014776">
    <property type="entry name" value="4pyrrole_Mease_sub2"/>
</dbReference>
<dbReference type="SUPFAM" id="SSF53790">
    <property type="entry name" value="Tetrapyrrole methylase"/>
    <property type="match status" value="1"/>
</dbReference>
<dbReference type="PANTHER" id="PTHR43182:SF1">
    <property type="entry name" value="COBALT-PRECORRIN-7 C(5)-METHYLTRANSFERASE"/>
    <property type="match status" value="1"/>
</dbReference>
<dbReference type="Gene3D" id="3.40.1010.10">
    <property type="entry name" value="Cobalt-precorrin-4 Transmethylase, Domain 1"/>
    <property type="match status" value="1"/>
</dbReference>
<accession>A0A6B8KFK1</accession>
<evidence type="ECO:0000256" key="6">
    <source>
        <dbReference type="SAM" id="MobiDB-lite"/>
    </source>
</evidence>
<sequence>MRGARGFRHRDLQSGIALAPSDHNRRLRPAARSAERRNHCGLRQIGRPPGRKADRDQSRRGGSRPSGHVDARHRRRAGDKADPARNRRAHRLQLAEIAVTTAPWLSLIGIGEDGELSSAARALIDAAASIFGGARHLDLAGPTKGEKVKWPSPFSIDGLLARRGRPTAVLASGDPFFYGVGASIAALVPPEEIFCLPAPSAFSLAAARLCWSQQDCALLSLHGRALERIAPHLQPGRRLIALSWDETTPGRVAELLSSLGFGRSIIHVLENLGGPRERVRAAQAEGFSLQDTGPLNTIGIELVAAPGARAIALTPGLPDDWFEHDGQITKRDIRAVTLSALAPRKGEILWDIGAGSGSIGIEWLLADPANRAVALEQDPERAARAARNAANLGVPDLQVITARAPEGLVGLPPPDAIFIGGGASAPVIEAAWSALPRYGRIVVNAVTLETQALLTQAFRDHGGELVHVQIAKARPVGRFTALDPAMPVLQWRAAKT</sequence>
<dbReference type="NCBIfam" id="TIGR02469">
    <property type="entry name" value="CbiT"/>
    <property type="match status" value="1"/>
</dbReference>
<keyword evidence="3 8" id="KW-0489">Methyltransferase</keyword>
<evidence type="ECO:0000259" key="7">
    <source>
        <dbReference type="Pfam" id="PF00590"/>
    </source>
</evidence>
<dbReference type="UniPathway" id="UPA00148"/>
<keyword evidence="2" id="KW-0169">Cobalamin biosynthesis</keyword>
<reference evidence="8 9" key="1">
    <citation type="submission" date="2019-11" db="EMBL/GenBank/DDBJ databases">
        <title>The genome sequence of Methylocystis heyeri.</title>
        <authorList>
            <person name="Oshkin I.Y."/>
            <person name="Miroshnikov K."/>
            <person name="Dedysh S.N."/>
        </authorList>
    </citation>
    <scope>NUCLEOTIDE SEQUENCE [LARGE SCALE GENOMIC DNA]</scope>
    <source>
        <strain evidence="8 9">H2</strain>
    </source>
</reference>
<dbReference type="SUPFAM" id="SSF53335">
    <property type="entry name" value="S-adenosyl-L-methionine-dependent methyltransferases"/>
    <property type="match status" value="1"/>
</dbReference>
<organism evidence="8 9">
    <name type="scientific">Methylocystis heyeri</name>
    <dbReference type="NCBI Taxonomy" id="391905"/>
    <lineage>
        <taxon>Bacteria</taxon>
        <taxon>Pseudomonadati</taxon>
        <taxon>Pseudomonadota</taxon>
        <taxon>Alphaproteobacteria</taxon>
        <taxon>Hyphomicrobiales</taxon>
        <taxon>Methylocystaceae</taxon>
        <taxon>Methylocystis</taxon>
    </lineage>
</organism>
<evidence type="ECO:0000256" key="3">
    <source>
        <dbReference type="ARBA" id="ARBA00022603"/>
    </source>
</evidence>
<comment type="pathway">
    <text evidence="1">Cofactor biosynthesis; adenosylcobalamin biosynthesis.</text>
</comment>
<dbReference type="GO" id="GO:0008276">
    <property type="term" value="F:protein methyltransferase activity"/>
    <property type="evidence" value="ECO:0007669"/>
    <property type="project" value="InterPro"/>
</dbReference>
<evidence type="ECO:0000256" key="5">
    <source>
        <dbReference type="ARBA" id="ARBA00022691"/>
    </source>
</evidence>
<evidence type="ECO:0000313" key="8">
    <source>
        <dbReference type="EMBL" id="QGM45273.1"/>
    </source>
</evidence>
<proteinExistence type="predicted"/>
<feature type="domain" description="Tetrapyrrole methylase" evidence="7">
    <location>
        <begin position="108"/>
        <end position="283"/>
    </location>
</feature>
<dbReference type="GO" id="GO:0009236">
    <property type="term" value="P:cobalamin biosynthetic process"/>
    <property type="evidence" value="ECO:0007669"/>
    <property type="project" value="UniProtKB-UniPathway"/>
</dbReference>
<keyword evidence="4 8" id="KW-0808">Transferase</keyword>
<dbReference type="Gene3D" id="3.30.950.10">
    <property type="entry name" value="Methyltransferase, Cobalt-precorrin-4 Transmethylase, Domain 2"/>
    <property type="match status" value="1"/>
</dbReference>
<dbReference type="Gene3D" id="3.40.50.150">
    <property type="entry name" value="Vaccinia Virus protein VP39"/>
    <property type="match status" value="1"/>
</dbReference>
<dbReference type="InterPro" id="IPR012818">
    <property type="entry name" value="CbiE"/>
</dbReference>
<dbReference type="InterPro" id="IPR035996">
    <property type="entry name" value="4pyrrol_Methylase_sf"/>
</dbReference>
<dbReference type="AlphaFoldDB" id="A0A6B8KFK1"/>
<dbReference type="InterPro" id="IPR014777">
    <property type="entry name" value="4pyrrole_Mease_sub1"/>
</dbReference>
<dbReference type="InterPro" id="IPR000878">
    <property type="entry name" value="4pyrrol_Mease"/>
</dbReference>
<feature type="region of interest" description="Disordered" evidence="6">
    <location>
        <begin position="1"/>
        <end position="87"/>
    </location>
</feature>
<dbReference type="InterPro" id="IPR050714">
    <property type="entry name" value="Cobalamin_biosynth_MTase"/>
</dbReference>
<evidence type="ECO:0000256" key="1">
    <source>
        <dbReference type="ARBA" id="ARBA00004953"/>
    </source>
</evidence>
<evidence type="ECO:0000313" key="9">
    <source>
        <dbReference type="Proteomes" id="UP000309061"/>
    </source>
</evidence>
<gene>
    <name evidence="8" type="primary">cbiE</name>
    <name evidence="8" type="ORF">H2LOC_005955</name>
</gene>
<dbReference type="OrthoDB" id="9787825at2"/>
<dbReference type="Proteomes" id="UP000309061">
    <property type="component" value="Chromosome"/>
</dbReference>
<keyword evidence="5" id="KW-0949">S-adenosyl-L-methionine</keyword>
<protein>
    <submittedName>
        <fullName evidence="8">Precorrin-6y C5,15-methyltransferase (Decarboxylating) subunit CbiE</fullName>
    </submittedName>
</protein>
<dbReference type="CDD" id="cd11644">
    <property type="entry name" value="Precorrin-6Y-MT"/>
    <property type="match status" value="1"/>
</dbReference>
<dbReference type="KEGG" id="mhey:H2LOC_005955"/>
<dbReference type="NCBIfam" id="TIGR02467">
    <property type="entry name" value="CbiE"/>
    <property type="match status" value="1"/>
</dbReference>
<dbReference type="EMBL" id="CP046052">
    <property type="protein sequence ID" value="QGM45273.1"/>
    <property type="molecule type" value="Genomic_DNA"/>
</dbReference>